<sequence length="128" mass="13838">MDGWMVKDNFLGICTACRAAMSKEAELIDCLAQAKRQLSHSCLPRFNYGHTTFSSQNLRDTQQCSVDDAVVVFVVVVVVVVVVVIIIVVLVVVIVVIVAVVVVTVVIVIVTVTVTVGFVSNSNDFVKI</sequence>
<name>A0A1A9WB96_9MUSC</name>
<keyword evidence="1" id="KW-1133">Transmembrane helix</keyword>
<reference evidence="3" key="1">
    <citation type="submission" date="2014-03" db="EMBL/GenBank/DDBJ databases">
        <authorList>
            <person name="Aksoy S."/>
            <person name="Warren W."/>
            <person name="Wilson R.K."/>
        </authorList>
    </citation>
    <scope>NUCLEOTIDE SEQUENCE [LARGE SCALE GENOMIC DNA]</scope>
    <source>
        <strain evidence="3">IAEA</strain>
    </source>
</reference>
<accession>A0A1A9WB96</accession>
<feature type="transmembrane region" description="Helical" evidence="1">
    <location>
        <begin position="69"/>
        <end position="91"/>
    </location>
</feature>
<feature type="transmembrane region" description="Helical" evidence="1">
    <location>
        <begin position="97"/>
        <end position="119"/>
    </location>
</feature>
<keyword evidence="1" id="KW-0472">Membrane</keyword>
<keyword evidence="1" id="KW-0812">Transmembrane</keyword>
<protein>
    <submittedName>
        <fullName evidence="2">Uncharacterized protein</fullName>
    </submittedName>
</protein>
<evidence type="ECO:0000313" key="2">
    <source>
        <dbReference type="EnsemblMetazoa" id="GBRI012982-PA"/>
    </source>
</evidence>
<evidence type="ECO:0000313" key="3">
    <source>
        <dbReference type="Proteomes" id="UP000091820"/>
    </source>
</evidence>
<dbReference type="EnsemblMetazoa" id="GBRI012982-RA">
    <property type="protein sequence ID" value="GBRI012982-PA"/>
    <property type="gene ID" value="GBRI012982"/>
</dbReference>
<proteinExistence type="predicted"/>
<dbReference type="Proteomes" id="UP000091820">
    <property type="component" value="Unassembled WGS sequence"/>
</dbReference>
<dbReference type="AlphaFoldDB" id="A0A1A9WB96"/>
<organism evidence="2 3">
    <name type="scientific">Glossina brevipalpis</name>
    <dbReference type="NCBI Taxonomy" id="37001"/>
    <lineage>
        <taxon>Eukaryota</taxon>
        <taxon>Metazoa</taxon>
        <taxon>Ecdysozoa</taxon>
        <taxon>Arthropoda</taxon>
        <taxon>Hexapoda</taxon>
        <taxon>Insecta</taxon>
        <taxon>Pterygota</taxon>
        <taxon>Neoptera</taxon>
        <taxon>Endopterygota</taxon>
        <taxon>Diptera</taxon>
        <taxon>Brachycera</taxon>
        <taxon>Muscomorpha</taxon>
        <taxon>Hippoboscoidea</taxon>
        <taxon>Glossinidae</taxon>
        <taxon>Glossina</taxon>
    </lineage>
</organism>
<keyword evidence="3" id="KW-1185">Reference proteome</keyword>
<dbReference type="VEuPathDB" id="VectorBase:GBRI012982"/>
<evidence type="ECO:0000256" key="1">
    <source>
        <dbReference type="SAM" id="Phobius"/>
    </source>
</evidence>
<reference evidence="2" key="2">
    <citation type="submission" date="2020-05" db="UniProtKB">
        <authorList>
            <consortium name="EnsemblMetazoa"/>
        </authorList>
    </citation>
    <scope>IDENTIFICATION</scope>
    <source>
        <strain evidence="2">IAEA</strain>
    </source>
</reference>